<proteinExistence type="predicted"/>
<comment type="caution">
    <text evidence="1">The sequence shown here is derived from an EMBL/GenBank/DDBJ whole genome shotgun (WGS) entry which is preliminary data.</text>
</comment>
<dbReference type="PANTHER" id="PTHR14187:SF5">
    <property type="entry name" value="HEAT SHOCK 70 KDA PROTEIN 12A"/>
    <property type="match status" value="1"/>
</dbReference>
<sequence>MKELLVDICLDITLNISSDNKVNVILEIEKMVENGSTDSLVIVPVKKNSAISARKLVVVAIELGTFFSQYAYSDKWEFITNPLQFRSCYWPNEHHSKAPSVLLFNPDKSFNSFGYTAQRNYFNLLEHDPDKAATYYFVKNFKIQLFNKKIGLEMMIKDISGKELSAITVFTEAIRFLKDHFIGMFTTQKLNLSFKDVFLWFPFLPLGTKVHCSS</sequence>
<reference evidence="1" key="1">
    <citation type="submission" date="2021-03" db="EMBL/GenBank/DDBJ databases">
        <authorList>
            <person name="Bekaert M."/>
        </authorList>
    </citation>
    <scope>NUCLEOTIDE SEQUENCE</scope>
</reference>
<evidence type="ECO:0000313" key="1">
    <source>
        <dbReference type="EMBL" id="CAG2245383.1"/>
    </source>
</evidence>
<accession>A0A8S3URS8</accession>
<dbReference type="Proteomes" id="UP000683360">
    <property type="component" value="Unassembled WGS sequence"/>
</dbReference>
<dbReference type="OrthoDB" id="2963168at2759"/>
<evidence type="ECO:0000313" key="2">
    <source>
        <dbReference type="Proteomes" id="UP000683360"/>
    </source>
</evidence>
<dbReference type="SUPFAM" id="SSF53067">
    <property type="entry name" value="Actin-like ATPase domain"/>
    <property type="match status" value="1"/>
</dbReference>
<dbReference type="AlphaFoldDB" id="A0A8S3URS8"/>
<name>A0A8S3URS8_MYTED</name>
<protein>
    <submittedName>
        <fullName evidence="1">Uncharacterized protein</fullName>
    </submittedName>
</protein>
<dbReference type="PANTHER" id="PTHR14187">
    <property type="entry name" value="ALPHA KINASE/ELONGATION FACTOR 2 KINASE"/>
    <property type="match status" value="1"/>
</dbReference>
<gene>
    <name evidence="1" type="ORF">MEDL_57405</name>
</gene>
<organism evidence="1 2">
    <name type="scientific">Mytilus edulis</name>
    <name type="common">Blue mussel</name>
    <dbReference type="NCBI Taxonomy" id="6550"/>
    <lineage>
        <taxon>Eukaryota</taxon>
        <taxon>Metazoa</taxon>
        <taxon>Spiralia</taxon>
        <taxon>Lophotrochozoa</taxon>
        <taxon>Mollusca</taxon>
        <taxon>Bivalvia</taxon>
        <taxon>Autobranchia</taxon>
        <taxon>Pteriomorphia</taxon>
        <taxon>Mytilida</taxon>
        <taxon>Mytiloidea</taxon>
        <taxon>Mytilidae</taxon>
        <taxon>Mytilinae</taxon>
        <taxon>Mytilus</taxon>
    </lineage>
</organism>
<dbReference type="Gene3D" id="3.30.420.40">
    <property type="match status" value="1"/>
</dbReference>
<keyword evidence="2" id="KW-1185">Reference proteome</keyword>
<dbReference type="EMBL" id="CAJPWZ010002769">
    <property type="protein sequence ID" value="CAG2245383.1"/>
    <property type="molecule type" value="Genomic_DNA"/>
</dbReference>
<dbReference type="InterPro" id="IPR043129">
    <property type="entry name" value="ATPase_NBD"/>
</dbReference>